<evidence type="ECO:0000313" key="1">
    <source>
        <dbReference type="EMBL" id="GFN81294.1"/>
    </source>
</evidence>
<reference evidence="1 2" key="1">
    <citation type="journal article" date="2021" name="Elife">
        <title>Chloroplast acquisition without the gene transfer in kleptoplastic sea slugs, Plakobranchus ocellatus.</title>
        <authorList>
            <person name="Maeda T."/>
            <person name="Takahashi S."/>
            <person name="Yoshida T."/>
            <person name="Shimamura S."/>
            <person name="Takaki Y."/>
            <person name="Nagai Y."/>
            <person name="Toyoda A."/>
            <person name="Suzuki Y."/>
            <person name="Arimoto A."/>
            <person name="Ishii H."/>
            <person name="Satoh N."/>
            <person name="Nishiyama T."/>
            <person name="Hasebe M."/>
            <person name="Maruyama T."/>
            <person name="Minagawa J."/>
            <person name="Obokata J."/>
            <person name="Shigenobu S."/>
        </authorList>
    </citation>
    <scope>NUCLEOTIDE SEQUENCE [LARGE SCALE GENOMIC DNA]</scope>
</reference>
<dbReference type="Proteomes" id="UP000735302">
    <property type="component" value="Unassembled WGS sequence"/>
</dbReference>
<evidence type="ECO:0000313" key="2">
    <source>
        <dbReference type="Proteomes" id="UP000735302"/>
    </source>
</evidence>
<protein>
    <submittedName>
        <fullName evidence="1">Uncharacterized protein</fullName>
    </submittedName>
</protein>
<gene>
    <name evidence="1" type="ORF">PoB_000780000</name>
</gene>
<comment type="caution">
    <text evidence="1">The sequence shown here is derived from an EMBL/GenBank/DDBJ whole genome shotgun (WGS) entry which is preliminary data.</text>
</comment>
<name>A0AAV3YFN5_9GAST</name>
<proteinExistence type="predicted"/>
<accession>A0AAV3YFN5</accession>
<dbReference type="AlphaFoldDB" id="A0AAV3YFN5"/>
<dbReference type="EMBL" id="BLXT01000921">
    <property type="protein sequence ID" value="GFN81294.1"/>
    <property type="molecule type" value="Genomic_DNA"/>
</dbReference>
<sequence>MSSEAYTASGSLRSSSSSALLVSVGDHVRPQIPIFAAASISDTFPGPSLVASPSIIFSLCLTLLLFPSNFPVVTKFSEVLSEIRHLLVTCWHIGLVSKTKTVLCWSKYPVHQTSFGPNLRCRTDSKSSLHFFMGQTSHHSNLMSREPTLSSFCGEQEKTILHVLSECQELVDNRLMAWASRSLDDAFWRQDRVAMSTAVKLMRSSSGSPVVNARQGSGVYLRKKAASTSRKVKRSFYTARLLLRIGN</sequence>
<organism evidence="1 2">
    <name type="scientific">Plakobranchus ocellatus</name>
    <dbReference type="NCBI Taxonomy" id="259542"/>
    <lineage>
        <taxon>Eukaryota</taxon>
        <taxon>Metazoa</taxon>
        <taxon>Spiralia</taxon>
        <taxon>Lophotrochozoa</taxon>
        <taxon>Mollusca</taxon>
        <taxon>Gastropoda</taxon>
        <taxon>Heterobranchia</taxon>
        <taxon>Euthyneura</taxon>
        <taxon>Panpulmonata</taxon>
        <taxon>Sacoglossa</taxon>
        <taxon>Placobranchoidea</taxon>
        <taxon>Plakobranchidae</taxon>
        <taxon>Plakobranchus</taxon>
    </lineage>
</organism>
<keyword evidence="2" id="KW-1185">Reference proteome</keyword>